<comment type="similarity">
    <text evidence="1">Belongs to the enoyl-CoA hydratase/isomerase family.</text>
</comment>
<dbReference type="NCBIfam" id="NF006013">
    <property type="entry name" value="PRK08150.1"/>
    <property type="match status" value="1"/>
</dbReference>
<protein>
    <submittedName>
        <fullName evidence="3">Enoyl-CoA hydratase/carnithine racemase</fullName>
    </submittedName>
</protein>
<proteinExistence type="inferred from homology"/>
<dbReference type="Pfam" id="PF00378">
    <property type="entry name" value="ECH_1"/>
    <property type="match status" value="1"/>
</dbReference>
<dbReference type="CDD" id="cd06558">
    <property type="entry name" value="crotonase-like"/>
    <property type="match status" value="1"/>
</dbReference>
<dbReference type="PANTHER" id="PTHR11941">
    <property type="entry name" value="ENOYL-COA HYDRATASE-RELATED"/>
    <property type="match status" value="1"/>
</dbReference>
<dbReference type="Proteomes" id="UP000519897">
    <property type="component" value="Unassembled WGS sequence"/>
</dbReference>
<dbReference type="AlphaFoldDB" id="A0A7W6PSA8"/>
<dbReference type="PANTHER" id="PTHR11941:SF54">
    <property type="entry name" value="ENOYL-COA HYDRATASE, MITOCHONDRIAL"/>
    <property type="match status" value="1"/>
</dbReference>
<dbReference type="InterPro" id="IPR014748">
    <property type="entry name" value="Enoyl-CoA_hydra_C"/>
</dbReference>
<dbReference type="SUPFAM" id="SSF52096">
    <property type="entry name" value="ClpP/crotonase"/>
    <property type="match status" value="1"/>
</dbReference>
<evidence type="ECO:0000256" key="2">
    <source>
        <dbReference type="ARBA" id="ARBA00023239"/>
    </source>
</evidence>
<evidence type="ECO:0000313" key="4">
    <source>
        <dbReference type="Proteomes" id="UP000519897"/>
    </source>
</evidence>
<evidence type="ECO:0000256" key="1">
    <source>
        <dbReference type="ARBA" id="ARBA00005254"/>
    </source>
</evidence>
<organism evidence="3 4">
    <name type="scientific">Rhizobium rhizoryzae</name>
    <dbReference type="NCBI Taxonomy" id="451876"/>
    <lineage>
        <taxon>Bacteria</taxon>
        <taxon>Pseudomonadati</taxon>
        <taxon>Pseudomonadota</taxon>
        <taxon>Alphaproteobacteria</taxon>
        <taxon>Hyphomicrobiales</taxon>
        <taxon>Rhizobiaceae</taxon>
        <taxon>Rhizobium/Agrobacterium group</taxon>
        <taxon>Rhizobium</taxon>
    </lineage>
</organism>
<reference evidence="3 4" key="1">
    <citation type="submission" date="2020-08" db="EMBL/GenBank/DDBJ databases">
        <title>Genomic Encyclopedia of Type Strains, Phase IV (KMG-IV): sequencing the most valuable type-strain genomes for metagenomic binning, comparative biology and taxonomic classification.</title>
        <authorList>
            <person name="Goeker M."/>
        </authorList>
    </citation>
    <scope>NUCLEOTIDE SEQUENCE [LARGE SCALE GENOMIC DNA]</scope>
    <source>
        <strain evidence="3 4">DSM 29514</strain>
    </source>
</reference>
<dbReference type="PROSITE" id="PS00086">
    <property type="entry name" value="CYTOCHROME_P450"/>
    <property type="match status" value="1"/>
</dbReference>
<dbReference type="InterPro" id="IPR029045">
    <property type="entry name" value="ClpP/crotonase-like_dom_sf"/>
</dbReference>
<dbReference type="GO" id="GO:0016829">
    <property type="term" value="F:lyase activity"/>
    <property type="evidence" value="ECO:0007669"/>
    <property type="project" value="UniProtKB-KW"/>
</dbReference>
<keyword evidence="4" id="KW-1185">Reference proteome</keyword>
<evidence type="ECO:0000313" key="3">
    <source>
        <dbReference type="EMBL" id="MBB4146110.1"/>
    </source>
</evidence>
<dbReference type="Gene3D" id="1.10.12.10">
    <property type="entry name" value="Lyase 2-enoyl-coa Hydratase, Chain A, domain 2"/>
    <property type="match status" value="1"/>
</dbReference>
<dbReference type="RefSeq" id="WP_183898110.1">
    <property type="nucleotide sequence ID" value="NZ_JACIEC010000018.1"/>
</dbReference>
<dbReference type="GO" id="GO:0006635">
    <property type="term" value="P:fatty acid beta-oxidation"/>
    <property type="evidence" value="ECO:0007669"/>
    <property type="project" value="TreeGrafter"/>
</dbReference>
<dbReference type="InterPro" id="IPR017972">
    <property type="entry name" value="Cyt_P450_CS"/>
</dbReference>
<sequence>MSTANQEPISYELDGEIAMIGLRRPEKRNAVSDRVVEALNLAIERAQDEAKAAVIFGEGTHFCAGLDLAEHMQKPLIGAVMGSRRWHRIFDGIERGAIPFAVALQGAVVGGGFELAAACHLRVADETAFFGLPEGQRGIFVGGGGSVRIARLIGAQRMGDMMLTGRTVSPVQMEVWGGVNYVVPAGTALDKAKELARLAAQNAPMSNYAILNALPRIRDMSSEDGLFTESLMSALASATPEANERLRAFLEKRTARLKAPDAE</sequence>
<keyword evidence="2" id="KW-0456">Lyase</keyword>
<dbReference type="InterPro" id="IPR001753">
    <property type="entry name" value="Enoyl-CoA_hydra/iso"/>
</dbReference>
<gene>
    <name evidence="3" type="ORF">GGQ72_004679</name>
</gene>
<dbReference type="GO" id="GO:0005506">
    <property type="term" value="F:iron ion binding"/>
    <property type="evidence" value="ECO:0007669"/>
    <property type="project" value="InterPro"/>
</dbReference>
<dbReference type="EMBL" id="JACIEC010000018">
    <property type="protein sequence ID" value="MBB4146110.1"/>
    <property type="molecule type" value="Genomic_DNA"/>
</dbReference>
<comment type="caution">
    <text evidence="3">The sequence shown here is derived from an EMBL/GenBank/DDBJ whole genome shotgun (WGS) entry which is preliminary data.</text>
</comment>
<dbReference type="Gene3D" id="3.90.226.10">
    <property type="entry name" value="2-enoyl-CoA Hydratase, Chain A, domain 1"/>
    <property type="match status" value="1"/>
</dbReference>
<name>A0A7W6PSA8_9HYPH</name>
<dbReference type="GO" id="GO:0016705">
    <property type="term" value="F:oxidoreductase activity, acting on paired donors, with incorporation or reduction of molecular oxygen"/>
    <property type="evidence" value="ECO:0007669"/>
    <property type="project" value="InterPro"/>
</dbReference>
<accession>A0A7W6PSA8</accession>